<evidence type="ECO:0000256" key="9">
    <source>
        <dbReference type="ARBA" id="ARBA00023163"/>
    </source>
</evidence>
<dbReference type="OMA" id="QRRKTCH"/>
<dbReference type="GeneID" id="102305529"/>
<evidence type="ECO:0000313" key="15">
    <source>
        <dbReference type="Proteomes" id="UP000264840"/>
    </source>
</evidence>
<reference evidence="14" key="1">
    <citation type="submission" date="2025-08" db="UniProtKB">
        <authorList>
            <consortium name="Ensembl"/>
        </authorList>
    </citation>
    <scope>IDENTIFICATION</scope>
</reference>
<dbReference type="GO" id="GO:0008270">
    <property type="term" value="F:zinc ion binding"/>
    <property type="evidence" value="ECO:0007669"/>
    <property type="project" value="UniProtKB-KW"/>
</dbReference>
<dbReference type="InterPro" id="IPR036236">
    <property type="entry name" value="Znf_C2H2_sf"/>
</dbReference>
<protein>
    <submittedName>
        <fullName evidence="14">Zinc finger protein OZF-like</fullName>
    </submittedName>
</protein>
<proteinExistence type="inferred from homology"/>
<keyword evidence="7" id="KW-0805">Transcription regulation</keyword>
<feature type="region of interest" description="Disordered" evidence="12">
    <location>
        <begin position="110"/>
        <end position="205"/>
    </location>
</feature>
<dbReference type="GO" id="GO:0005667">
    <property type="term" value="C:transcription regulator complex"/>
    <property type="evidence" value="ECO:0007669"/>
    <property type="project" value="TreeGrafter"/>
</dbReference>
<dbReference type="FunFam" id="3.30.160.60:FF:001155">
    <property type="entry name" value="Zinc finger 30C"/>
    <property type="match status" value="1"/>
</dbReference>
<evidence type="ECO:0000256" key="6">
    <source>
        <dbReference type="ARBA" id="ARBA00022833"/>
    </source>
</evidence>
<dbReference type="GO" id="GO:0000981">
    <property type="term" value="F:DNA-binding transcription factor activity, RNA polymerase II-specific"/>
    <property type="evidence" value="ECO:0007669"/>
    <property type="project" value="TreeGrafter"/>
</dbReference>
<dbReference type="FunFam" id="3.30.160.60:FF:000446">
    <property type="entry name" value="Zinc finger protein"/>
    <property type="match status" value="2"/>
</dbReference>
<evidence type="ECO:0000259" key="13">
    <source>
        <dbReference type="PROSITE" id="PS50157"/>
    </source>
</evidence>
<keyword evidence="9" id="KW-0804">Transcription</keyword>
<evidence type="ECO:0000256" key="4">
    <source>
        <dbReference type="ARBA" id="ARBA00022737"/>
    </source>
</evidence>
<evidence type="ECO:0000313" key="14">
    <source>
        <dbReference type="Ensembl" id="ENSHBUP00000001205.1"/>
    </source>
</evidence>
<keyword evidence="6" id="KW-0862">Zinc</keyword>
<dbReference type="GeneTree" id="ENSGT01150000286959"/>
<evidence type="ECO:0000256" key="8">
    <source>
        <dbReference type="ARBA" id="ARBA00023125"/>
    </source>
</evidence>
<dbReference type="SUPFAM" id="SSF57667">
    <property type="entry name" value="beta-beta-alpha zinc fingers"/>
    <property type="match status" value="5"/>
</dbReference>
<dbReference type="Pfam" id="PF00096">
    <property type="entry name" value="zf-C2H2"/>
    <property type="match status" value="8"/>
</dbReference>
<dbReference type="PROSITE" id="PS00028">
    <property type="entry name" value="ZINC_FINGER_C2H2_1"/>
    <property type="match status" value="8"/>
</dbReference>
<dbReference type="PANTHER" id="PTHR14003:SF23">
    <property type="entry name" value="ZINC FINGER PROTEIN 143"/>
    <property type="match status" value="1"/>
</dbReference>
<evidence type="ECO:0000256" key="12">
    <source>
        <dbReference type="SAM" id="MobiDB-lite"/>
    </source>
</evidence>
<evidence type="ECO:0000256" key="1">
    <source>
        <dbReference type="ARBA" id="ARBA00004123"/>
    </source>
</evidence>
<feature type="domain" description="C2H2-type" evidence="13">
    <location>
        <begin position="318"/>
        <end position="345"/>
    </location>
</feature>
<comment type="similarity">
    <text evidence="2">Belongs to the krueppel C2H2-type zinc-finger protein family.</text>
</comment>
<accession>A0A3Q2UUH5</accession>
<evidence type="ECO:0000256" key="11">
    <source>
        <dbReference type="PROSITE-ProRule" id="PRU00042"/>
    </source>
</evidence>
<dbReference type="FunFam" id="3.30.160.60:FF:000264">
    <property type="entry name" value="Zinc finger protein 236"/>
    <property type="match status" value="1"/>
</dbReference>
<dbReference type="InterPro" id="IPR013087">
    <property type="entry name" value="Znf_C2H2_type"/>
</dbReference>
<dbReference type="GO" id="GO:0000785">
    <property type="term" value="C:chromatin"/>
    <property type="evidence" value="ECO:0007669"/>
    <property type="project" value="TreeGrafter"/>
</dbReference>
<keyword evidence="15" id="KW-1185">Reference proteome</keyword>
<organism evidence="14 15">
    <name type="scientific">Haplochromis burtoni</name>
    <name type="common">Burton's mouthbrooder</name>
    <name type="synonym">Chromis burtoni</name>
    <dbReference type="NCBI Taxonomy" id="8153"/>
    <lineage>
        <taxon>Eukaryota</taxon>
        <taxon>Metazoa</taxon>
        <taxon>Chordata</taxon>
        <taxon>Craniata</taxon>
        <taxon>Vertebrata</taxon>
        <taxon>Euteleostomi</taxon>
        <taxon>Actinopterygii</taxon>
        <taxon>Neopterygii</taxon>
        <taxon>Teleostei</taxon>
        <taxon>Neoteleostei</taxon>
        <taxon>Acanthomorphata</taxon>
        <taxon>Ovalentaria</taxon>
        <taxon>Cichlomorphae</taxon>
        <taxon>Cichliformes</taxon>
        <taxon>Cichlidae</taxon>
        <taxon>African cichlids</taxon>
        <taxon>Pseudocrenilabrinae</taxon>
        <taxon>Haplochromini</taxon>
        <taxon>Haplochromis</taxon>
    </lineage>
</organism>
<feature type="domain" description="C2H2-type" evidence="13">
    <location>
        <begin position="374"/>
        <end position="401"/>
    </location>
</feature>
<feature type="domain" description="C2H2-type" evidence="13">
    <location>
        <begin position="290"/>
        <end position="317"/>
    </location>
</feature>
<sequence>MNEVDYLDHNRAESLQFEEKPDIKPPDVEQLQDADINQTAVFPADVQQMLVIKEELPWTPSLDQQNLDHLHIKEEHEELWIDTGGAHLAVSTKCTLSSIYMKCEDEREEKPQIVQLHQSQTEDNAEAEATNSSSATNINNEIDEKDCRGPEIAGNSNPNFHFQLNAVEKAPDSSETDISDGDDWQEPLSDAGPANEDGDSGCPIPKSNLKTLKSLKSKCSFQRRKTCHSFKRPYGCLANEKFNRVKQSEFSKMIVNTGEKTFTCGVCAKRFKQKQNLKTHMRVHTGDKPYNCDFCGKDFRHHYSFKVHIRIHTGEKPFVCGICGEKFRKKQNLKRHMRIHTGEKPFSCVVCAKQFTQQGVLKRHMRVHTREKPFGCNLCNKMFTQQGVLKRHMRVHTGEKPFSCGACGKKFVHQHDLKIHIRVHTGEKQFSCPACEKRFTQQGSLKRHMRVHTGEKPFGCNVCGKTFTQQGSLNRHMRSHTQ</sequence>
<dbReference type="Gene3D" id="3.30.160.60">
    <property type="entry name" value="Classic Zinc Finger"/>
    <property type="match status" value="8"/>
</dbReference>
<feature type="compositionally biased region" description="Low complexity" evidence="12">
    <location>
        <begin position="127"/>
        <end position="140"/>
    </location>
</feature>
<evidence type="ECO:0000256" key="3">
    <source>
        <dbReference type="ARBA" id="ARBA00022723"/>
    </source>
</evidence>
<feature type="domain" description="C2H2-type" evidence="13">
    <location>
        <begin position="346"/>
        <end position="373"/>
    </location>
</feature>
<feature type="domain" description="C2H2-type" evidence="13">
    <location>
        <begin position="402"/>
        <end position="429"/>
    </location>
</feature>
<comment type="subcellular location">
    <subcellularLocation>
        <location evidence="1">Nucleus</location>
    </subcellularLocation>
</comment>
<dbReference type="FunFam" id="3.30.160.60:FF:000260">
    <property type="entry name" value="Spalt-like transcription factor 1"/>
    <property type="match status" value="1"/>
</dbReference>
<dbReference type="SMART" id="SM00355">
    <property type="entry name" value="ZnF_C2H2"/>
    <property type="match status" value="8"/>
</dbReference>
<evidence type="ECO:0000256" key="5">
    <source>
        <dbReference type="ARBA" id="ARBA00022771"/>
    </source>
</evidence>
<dbReference type="AlphaFoldDB" id="A0A3Q2UUH5"/>
<dbReference type="PANTHER" id="PTHR14003">
    <property type="entry name" value="TRANSCRIPTIONAL REPRESSOR PROTEIN YY"/>
    <property type="match status" value="1"/>
</dbReference>
<name>A0A3Q2UUH5_HAPBU</name>
<reference evidence="14" key="2">
    <citation type="submission" date="2025-09" db="UniProtKB">
        <authorList>
            <consortium name="Ensembl"/>
        </authorList>
    </citation>
    <scope>IDENTIFICATION</scope>
</reference>
<dbReference type="GO" id="GO:0031519">
    <property type="term" value="C:PcG protein complex"/>
    <property type="evidence" value="ECO:0007669"/>
    <property type="project" value="TreeGrafter"/>
</dbReference>
<dbReference type="FunFam" id="3.30.160.60:FF:002343">
    <property type="entry name" value="Zinc finger protein 33A"/>
    <property type="match status" value="1"/>
</dbReference>
<dbReference type="FunFam" id="3.30.160.60:FF:001344">
    <property type="entry name" value="Zinc finger protein 16 like"/>
    <property type="match status" value="1"/>
</dbReference>
<dbReference type="Ensembl" id="ENSHBUT00000014169.1">
    <property type="protein sequence ID" value="ENSHBUP00000001205.1"/>
    <property type="gene ID" value="ENSHBUG00000002393.1"/>
</dbReference>
<feature type="compositionally biased region" description="Acidic residues" evidence="12">
    <location>
        <begin position="174"/>
        <end position="185"/>
    </location>
</feature>
<evidence type="ECO:0000256" key="7">
    <source>
        <dbReference type="ARBA" id="ARBA00023015"/>
    </source>
</evidence>
<feature type="domain" description="C2H2-type" evidence="13">
    <location>
        <begin position="458"/>
        <end position="482"/>
    </location>
</feature>
<dbReference type="RefSeq" id="XP_005913927.1">
    <property type="nucleotide sequence ID" value="XM_005913865.2"/>
</dbReference>
<evidence type="ECO:0000256" key="10">
    <source>
        <dbReference type="ARBA" id="ARBA00023242"/>
    </source>
</evidence>
<dbReference type="GO" id="GO:0000978">
    <property type="term" value="F:RNA polymerase II cis-regulatory region sequence-specific DNA binding"/>
    <property type="evidence" value="ECO:0007669"/>
    <property type="project" value="TreeGrafter"/>
</dbReference>
<keyword evidence="5 11" id="KW-0863">Zinc-finger</keyword>
<evidence type="ECO:0000256" key="2">
    <source>
        <dbReference type="ARBA" id="ARBA00006991"/>
    </source>
</evidence>
<keyword evidence="10" id="KW-0539">Nucleus</keyword>
<dbReference type="FunFam" id="3.30.160.60:FF:001480">
    <property type="entry name" value="Si:cabz01071911.3"/>
    <property type="match status" value="1"/>
</dbReference>
<dbReference type="Proteomes" id="UP000264840">
    <property type="component" value="Unplaced"/>
</dbReference>
<keyword evidence="3" id="KW-0479">Metal-binding</keyword>
<feature type="domain" description="C2H2-type" evidence="13">
    <location>
        <begin position="430"/>
        <end position="457"/>
    </location>
</feature>
<dbReference type="PROSITE" id="PS50157">
    <property type="entry name" value="ZINC_FINGER_C2H2_2"/>
    <property type="match status" value="8"/>
</dbReference>
<keyword evidence="8" id="KW-0238">DNA-binding</keyword>
<keyword evidence="4" id="KW-0677">Repeat</keyword>
<dbReference type="STRING" id="8153.ENSHBUP00000001205"/>
<feature type="domain" description="C2H2-type" evidence="13">
    <location>
        <begin position="262"/>
        <end position="289"/>
    </location>
</feature>